<reference evidence="1" key="1">
    <citation type="submission" date="2018-10" db="EMBL/GenBank/DDBJ databases">
        <title>Hidden diversity of soil giant viruses.</title>
        <authorList>
            <person name="Schulz F."/>
            <person name="Alteio L."/>
            <person name="Goudeau D."/>
            <person name="Ryan E.M."/>
            <person name="Malmstrom R.R."/>
            <person name="Blanchard J."/>
            <person name="Woyke T."/>
        </authorList>
    </citation>
    <scope>NUCLEOTIDE SEQUENCE</scope>
    <source>
        <strain evidence="1">HOV1</strain>
    </source>
</reference>
<accession>A0A3G5AA56</accession>
<proteinExistence type="predicted"/>
<sequence length="105" mass="11058">MTTSYLIMCINGIGAPTCKYIATSLADAQTQMASLITTSIAAGQAAYPTNTFTSATSTNGLASVVIMQASVTRGCDINGTIYPELTIANSRQQPYTKMYISTVTQ</sequence>
<name>A0A3G5AA56_9VIRU</name>
<organism evidence="1">
    <name type="scientific">Homavirus sp</name>
    <dbReference type="NCBI Taxonomy" id="2487769"/>
    <lineage>
        <taxon>Viruses</taxon>
        <taxon>Varidnaviria</taxon>
        <taxon>Bamfordvirae</taxon>
        <taxon>Nucleocytoviricota</taxon>
        <taxon>Megaviricetes</taxon>
        <taxon>Imitervirales</taxon>
        <taxon>Mimiviridae</taxon>
        <taxon>Klosneuvirinae</taxon>
    </lineage>
</organism>
<evidence type="ECO:0000313" key="1">
    <source>
        <dbReference type="EMBL" id="AYV82229.1"/>
    </source>
</evidence>
<dbReference type="EMBL" id="MK072349">
    <property type="protein sequence ID" value="AYV82229.1"/>
    <property type="molecule type" value="Genomic_DNA"/>
</dbReference>
<gene>
    <name evidence="1" type="ORF">Homavirus18_9</name>
</gene>
<protein>
    <submittedName>
        <fullName evidence="1">Uncharacterized protein</fullName>
    </submittedName>
</protein>